<dbReference type="PANTHER" id="PTHR43630:SF2">
    <property type="entry name" value="GLYCOSYLTRANSFERASE"/>
    <property type="match status" value="1"/>
</dbReference>
<dbReference type="AlphaFoldDB" id="A0A0G1B8I0"/>
<reference evidence="3 4" key="1">
    <citation type="journal article" date="2015" name="Nature">
        <title>rRNA introns, odd ribosomes, and small enigmatic genomes across a large radiation of phyla.</title>
        <authorList>
            <person name="Brown C.T."/>
            <person name="Hug L.A."/>
            <person name="Thomas B.C."/>
            <person name="Sharon I."/>
            <person name="Castelle C.J."/>
            <person name="Singh A."/>
            <person name="Wilkins M.J."/>
            <person name="Williams K.H."/>
            <person name="Banfield J.F."/>
        </authorList>
    </citation>
    <scope>NUCLEOTIDE SEQUENCE [LARGE SCALE GENOMIC DNA]</scope>
</reference>
<comment type="caution">
    <text evidence="3">The sequence shown here is derived from an EMBL/GenBank/DDBJ whole genome shotgun (WGS) entry which is preliminary data.</text>
</comment>
<dbReference type="InterPro" id="IPR001173">
    <property type="entry name" value="Glyco_trans_2-like"/>
</dbReference>
<dbReference type="PANTHER" id="PTHR43630">
    <property type="entry name" value="POLY-BETA-1,6-N-ACETYL-D-GLUCOSAMINE SYNTHASE"/>
    <property type="match status" value="1"/>
</dbReference>
<evidence type="ECO:0000256" key="1">
    <source>
        <dbReference type="SAM" id="Phobius"/>
    </source>
</evidence>
<dbReference type="Proteomes" id="UP000034785">
    <property type="component" value="Unassembled WGS sequence"/>
</dbReference>
<dbReference type="InterPro" id="IPR029044">
    <property type="entry name" value="Nucleotide-diphossugar_trans"/>
</dbReference>
<protein>
    <submittedName>
        <fullName evidence="3">Glycosyl transferase family 2</fullName>
    </submittedName>
</protein>
<name>A0A0G1B8I0_9BACT</name>
<dbReference type="SUPFAM" id="SSF53448">
    <property type="entry name" value="Nucleotide-diphospho-sugar transferases"/>
    <property type="match status" value="1"/>
</dbReference>
<keyword evidence="1" id="KW-0472">Membrane</keyword>
<dbReference type="Pfam" id="PF00535">
    <property type="entry name" value="Glycos_transf_2"/>
    <property type="match status" value="1"/>
</dbReference>
<organism evidence="3 4">
    <name type="scientific">Candidatus Daviesbacteria bacterium GW2011_GWA2_42_7</name>
    <dbReference type="NCBI Taxonomy" id="1618425"/>
    <lineage>
        <taxon>Bacteria</taxon>
        <taxon>Candidatus Daviesiibacteriota</taxon>
    </lineage>
</organism>
<evidence type="ECO:0000259" key="2">
    <source>
        <dbReference type="Pfam" id="PF00535"/>
    </source>
</evidence>
<keyword evidence="1" id="KW-1133">Transmembrane helix</keyword>
<evidence type="ECO:0000313" key="4">
    <source>
        <dbReference type="Proteomes" id="UP000034785"/>
    </source>
</evidence>
<keyword evidence="3" id="KW-0808">Transferase</keyword>
<accession>A0A0G1B8I0</accession>
<dbReference type="Gene3D" id="3.90.550.10">
    <property type="entry name" value="Spore Coat Polysaccharide Biosynthesis Protein SpsA, Chain A"/>
    <property type="match status" value="1"/>
</dbReference>
<feature type="domain" description="Glycosyltransferase 2-like" evidence="2">
    <location>
        <begin position="7"/>
        <end position="128"/>
    </location>
</feature>
<evidence type="ECO:0000313" key="3">
    <source>
        <dbReference type="EMBL" id="KKS69582.1"/>
    </source>
</evidence>
<dbReference type="GO" id="GO:0016740">
    <property type="term" value="F:transferase activity"/>
    <property type="evidence" value="ECO:0007669"/>
    <property type="project" value="UniProtKB-KW"/>
</dbReference>
<gene>
    <name evidence="3" type="ORF">UV41_C0050G0005</name>
</gene>
<sequence length="273" mass="31022">MRKPLVSAVITTLNSDKTLGKLLTSIKGQSYHPVEIIVVDNNSTDETLKVAKNFTDKVFTKGPERSAQRNFGAKKASGKYLFFLDSDMVLTKSIISECVEKLESGESEMAIIPEKSFGDGFWAKAKILEREIHQGENYFEAARFFPQKLFWEFGGYDETLTGPEDWDLPQRLAKKHRVGRIKSFILHNEGCPTLFKLAKRKYYYGLSAHQYLKKQKLPVFTSKTVYILRPAFYRNWRKLAGDPVISLSMVLMLFAETLGGGLGYLVGRIRNGN</sequence>
<keyword evidence="1" id="KW-0812">Transmembrane</keyword>
<proteinExistence type="predicted"/>
<feature type="transmembrane region" description="Helical" evidence="1">
    <location>
        <begin position="244"/>
        <end position="267"/>
    </location>
</feature>
<dbReference type="EMBL" id="LCEJ01000050">
    <property type="protein sequence ID" value="KKS69582.1"/>
    <property type="molecule type" value="Genomic_DNA"/>
</dbReference>